<evidence type="ECO:0000313" key="1">
    <source>
        <dbReference type="EMBL" id="CAJ2673911.1"/>
    </source>
</evidence>
<protein>
    <submittedName>
        <fullName evidence="1">Uncharacterized protein</fullName>
    </submittedName>
</protein>
<evidence type="ECO:0000313" key="2">
    <source>
        <dbReference type="Proteomes" id="UP001177021"/>
    </source>
</evidence>
<dbReference type="Proteomes" id="UP001177021">
    <property type="component" value="Unassembled WGS sequence"/>
</dbReference>
<proteinExistence type="predicted"/>
<comment type="caution">
    <text evidence="1">The sequence shown here is derived from an EMBL/GenBank/DDBJ whole genome shotgun (WGS) entry which is preliminary data.</text>
</comment>
<reference evidence="1" key="1">
    <citation type="submission" date="2023-10" db="EMBL/GenBank/DDBJ databases">
        <authorList>
            <person name="Rodriguez Cubillos JULIANA M."/>
            <person name="De Vega J."/>
        </authorList>
    </citation>
    <scope>NUCLEOTIDE SEQUENCE</scope>
</reference>
<name>A0ACB0LWM5_TRIPR</name>
<organism evidence="1 2">
    <name type="scientific">Trifolium pratense</name>
    <name type="common">Red clover</name>
    <dbReference type="NCBI Taxonomy" id="57577"/>
    <lineage>
        <taxon>Eukaryota</taxon>
        <taxon>Viridiplantae</taxon>
        <taxon>Streptophyta</taxon>
        <taxon>Embryophyta</taxon>
        <taxon>Tracheophyta</taxon>
        <taxon>Spermatophyta</taxon>
        <taxon>Magnoliopsida</taxon>
        <taxon>eudicotyledons</taxon>
        <taxon>Gunneridae</taxon>
        <taxon>Pentapetalae</taxon>
        <taxon>rosids</taxon>
        <taxon>fabids</taxon>
        <taxon>Fabales</taxon>
        <taxon>Fabaceae</taxon>
        <taxon>Papilionoideae</taxon>
        <taxon>50 kb inversion clade</taxon>
        <taxon>NPAAA clade</taxon>
        <taxon>Hologalegina</taxon>
        <taxon>IRL clade</taxon>
        <taxon>Trifolieae</taxon>
        <taxon>Trifolium</taxon>
    </lineage>
</organism>
<keyword evidence="2" id="KW-1185">Reference proteome</keyword>
<accession>A0ACB0LWM5</accession>
<dbReference type="EMBL" id="CASHSV030000716">
    <property type="protein sequence ID" value="CAJ2673911.1"/>
    <property type="molecule type" value="Genomic_DNA"/>
</dbReference>
<gene>
    <name evidence="1" type="ORF">MILVUS5_LOCUS37299</name>
</gene>
<sequence>MGKEMGNNNTSAIKEEDNISEADKKNLLEDTSEHANEISHEENQNLTTSLSKDVVENGSNIYSDTTIELGKDGHDADDNVEEKIQTISIAESNDADEKASMIESDYSLEEDTHASEINMENQMHQKSEEEDFKDKGIGLASEHATMELGNVSVQEERCGDDVKDESQMIPIAEAKDVEEKEATRLVSHDIESKNGNDSLEGGDQMHPIDEAEDVEKEATTEVGKVSMQEECCGDDVNEKTQMILSDEAKDVEEKGIGLVSQNVERKLENDSLEGDANESDINMENQMHPKPEEEGVEEKATTELGKVSMQEECRGDEVKDVEEKATGLTSHNISSKLENDTLEGDANVSDISMENQMHRKSEDGKEKATTEREKVSMQEEGRSDDVKEKIQMIPTDEAKHVEEKVTGLVSYNVESKPENDTLEGDNHESDINMENQMHPIDETEDVEEKAIGMVSDHTRSSLQNDLLKDKDDLEIAAGLSYDGETSELEDEDKKDGNTIIPFMNGIDFQGKTTILASDDPLFLRNSFGGEGEEIVQVIQPEKSPYSESVEGENCESLPSSSFESNEEYEKQEDSCLRRNPSVTYNHNLNDESSIKQDESETSVLTLNAANASNDSELQELLQGNESLLKDILPNADSHFQQIKHDGSEKDMEYQEKLLCENKSDERDENEFVNNTIDTSENNNIEDSINSNHEENCKVLNEENKFSRSGSTNENPRDCKQDQCIVELKESNGETHTILDSSIFGIANNDQIEEDNVTENGFLFDAYVSNSIKVSDENASPEEEMSVVPEVEESTVVAETNMLEQCSSDMITINQEETFSLQNSSSLLHIYSYNHGNVEQTESFTVASMPKSVDEEAIVKEREEYSQHAEATSLIVEELTTSIELSSNSSLFANGGYETRDSVTRLSTESNPDDKNITCHMQKSPSFNLNLRIEAKQEESDQIPLLLESANDSLSNKASLNLSNSMPHDEYDHIEEKIVTMERSYSEVSKSSFIGFLKEEEEARLLVMEQTQDNNVGSKVEVKVVSSSTSPKGKDRRNFRSFFFTNCMCCATVPN</sequence>